<proteinExistence type="predicted"/>
<dbReference type="GO" id="GO:0005737">
    <property type="term" value="C:cytoplasm"/>
    <property type="evidence" value="ECO:0007669"/>
    <property type="project" value="TreeGrafter"/>
</dbReference>
<dbReference type="EMBL" id="QMQX01000036">
    <property type="protein sequence ID" value="RLE52772.1"/>
    <property type="molecule type" value="Genomic_DNA"/>
</dbReference>
<dbReference type="InterPro" id="IPR007064">
    <property type="entry name" value="Nmd3_N"/>
</dbReference>
<name>A0A497F0F0_9CREN</name>
<reference evidence="2 3" key="1">
    <citation type="submission" date="2018-06" db="EMBL/GenBank/DDBJ databases">
        <title>Extensive metabolic versatility and redundancy in microbially diverse, dynamic hydrothermal sediments.</title>
        <authorList>
            <person name="Dombrowski N."/>
            <person name="Teske A."/>
            <person name="Baker B.J."/>
        </authorList>
    </citation>
    <scope>NUCLEOTIDE SEQUENCE [LARGE SCALE GENOMIC DNA]</scope>
    <source>
        <strain evidence="2">B34_G17</strain>
    </source>
</reference>
<accession>A0A497F0F0</accession>
<evidence type="ECO:0000313" key="2">
    <source>
        <dbReference type="EMBL" id="RLE52772.1"/>
    </source>
</evidence>
<evidence type="ECO:0000313" key="3">
    <source>
        <dbReference type="Proteomes" id="UP000272051"/>
    </source>
</evidence>
<dbReference type="GO" id="GO:0043023">
    <property type="term" value="F:ribosomal large subunit binding"/>
    <property type="evidence" value="ECO:0007669"/>
    <property type="project" value="InterPro"/>
</dbReference>
<protein>
    <recommendedName>
        <fullName evidence="1">Nmd3 N-terminal domain-containing protein</fullName>
    </recommendedName>
</protein>
<sequence>MVRFCAICGRREDEVGTLIENLCSDCYRELKLSFPIPRELRIEECEECGAVKKGGIWEKGENVILKVVEDTLRKSLKIPRNVSLKVEPTLNEDELTVKLMVSAEGRTVVNEKVIKLRKVKRLCQRCARIARGQYSAIVQVRGKEGELSAKEREVLSEAFEIFNKKFSVDRRGTQVVDVEDVRGGVDVKFLSHQAAKFFASILKDRFGVLTKESYKLIGVDRSSGKRTFRLTISARMPKYKKGDIVEIGSEHVYVIDVAKDVIKGVRLSDQREISLRVNDLEKQAAKVRVCKLRKARVISLRDQVIAELLDESRGKVIEIPLRQIPLDVKEGDEVDILEVEGKTYVVTGLIKP</sequence>
<dbReference type="Proteomes" id="UP000272051">
    <property type="component" value="Unassembled WGS sequence"/>
</dbReference>
<dbReference type="PANTHER" id="PTHR12746">
    <property type="entry name" value="NONSENSE-MEDIATED MRNA DECAY PROTEIN 3"/>
    <property type="match status" value="1"/>
</dbReference>
<dbReference type="PANTHER" id="PTHR12746:SF2">
    <property type="entry name" value="60S RIBOSOMAL EXPORT PROTEIN NMD3"/>
    <property type="match status" value="1"/>
</dbReference>
<dbReference type="InterPro" id="IPR039768">
    <property type="entry name" value="Nmd3"/>
</dbReference>
<feature type="domain" description="Nmd3 N-terminal" evidence="1">
    <location>
        <begin position="5"/>
        <end position="235"/>
    </location>
</feature>
<organism evidence="2 3">
    <name type="scientific">Thermoproteota archaeon</name>
    <dbReference type="NCBI Taxonomy" id="2056631"/>
    <lineage>
        <taxon>Archaea</taxon>
        <taxon>Thermoproteota</taxon>
    </lineage>
</organism>
<dbReference type="Pfam" id="PF04981">
    <property type="entry name" value="NMD3"/>
    <property type="match status" value="1"/>
</dbReference>
<dbReference type="AlphaFoldDB" id="A0A497F0F0"/>
<comment type="caution">
    <text evidence="2">The sequence shown here is derived from an EMBL/GenBank/DDBJ whole genome shotgun (WGS) entry which is preliminary data.</text>
</comment>
<evidence type="ECO:0000259" key="1">
    <source>
        <dbReference type="Pfam" id="PF04981"/>
    </source>
</evidence>
<gene>
    <name evidence="2" type="ORF">DRJ33_02850</name>
</gene>